<dbReference type="RefSeq" id="WP_054294461.1">
    <property type="nucleotide sequence ID" value="NZ_CP012752.1"/>
</dbReference>
<name>A0A0N9ICZ3_9PSEU</name>
<dbReference type="AlphaFoldDB" id="A0A0N9ICZ3"/>
<dbReference type="EMBL" id="CP012752">
    <property type="protein sequence ID" value="ALG12569.1"/>
    <property type="molecule type" value="Genomic_DNA"/>
</dbReference>
<gene>
    <name evidence="2" type="ORF">AOZ06_42035</name>
</gene>
<feature type="transmembrane region" description="Helical" evidence="1">
    <location>
        <begin position="21"/>
        <end position="48"/>
    </location>
</feature>
<dbReference type="Pfam" id="PF08592">
    <property type="entry name" value="Anthrone_oxy"/>
    <property type="match status" value="1"/>
</dbReference>
<proteinExistence type="predicted"/>
<keyword evidence="1" id="KW-0812">Transmembrane</keyword>
<evidence type="ECO:0000256" key="1">
    <source>
        <dbReference type="SAM" id="Phobius"/>
    </source>
</evidence>
<reference evidence="2 3" key="1">
    <citation type="submission" date="2015-07" db="EMBL/GenBank/DDBJ databases">
        <title>Genome sequencing of Kibdelosporangium phytohabitans.</title>
        <authorList>
            <person name="Qin S."/>
            <person name="Xing K."/>
        </authorList>
    </citation>
    <scope>NUCLEOTIDE SEQUENCE [LARGE SCALE GENOMIC DNA]</scope>
    <source>
        <strain evidence="2 3">KLBMP1111</strain>
    </source>
</reference>
<evidence type="ECO:0000313" key="3">
    <source>
        <dbReference type="Proteomes" id="UP000063699"/>
    </source>
</evidence>
<dbReference type="OrthoDB" id="428263at2"/>
<evidence type="ECO:0000313" key="2">
    <source>
        <dbReference type="EMBL" id="ALG12569.1"/>
    </source>
</evidence>
<sequence length="187" mass="19610">MLAHQGAGQQARPRSKAAAPLLYLATLTVGLMAGFFFSFAILVMPSLAKVDDRAFVVSMQKINEGVQNGGFMFAFLGAFVFTGAAAIVHHRAGYRTAARWILAATLLYVVALALTFSGNIPLNNKLAGAGDPAVIADFAAARAAFDEGTWNFLNAARTIACMLSLLALVPAIALHGRANKALKTGIS</sequence>
<accession>A0A0N9ICZ3</accession>
<dbReference type="STRING" id="860235.AOZ06_42035"/>
<keyword evidence="1" id="KW-0472">Membrane</keyword>
<keyword evidence="1" id="KW-1133">Transmembrane helix</keyword>
<feature type="transmembrane region" description="Helical" evidence="1">
    <location>
        <begin position="155"/>
        <end position="174"/>
    </location>
</feature>
<protein>
    <recommendedName>
        <fullName evidence="4">DUF1772 domain-containing protein</fullName>
    </recommendedName>
</protein>
<dbReference type="InterPro" id="IPR013901">
    <property type="entry name" value="Anthrone_oxy"/>
</dbReference>
<feature type="transmembrane region" description="Helical" evidence="1">
    <location>
        <begin position="100"/>
        <end position="120"/>
    </location>
</feature>
<evidence type="ECO:0008006" key="4">
    <source>
        <dbReference type="Google" id="ProtNLM"/>
    </source>
</evidence>
<organism evidence="2 3">
    <name type="scientific">Kibdelosporangium phytohabitans</name>
    <dbReference type="NCBI Taxonomy" id="860235"/>
    <lineage>
        <taxon>Bacteria</taxon>
        <taxon>Bacillati</taxon>
        <taxon>Actinomycetota</taxon>
        <taxon>Actinomycetes</taxon>
        <taxon>Pseudonocardiales</taxon>
        <taxon>Pseudonocardiaceae</taxon>
        <taxon>Kibdelosporangium</taxon>
    </lineage>
</organism>
<dbReference type="Proteomes" id="UP000063699">
    <property type="component" value="Chromosome"/>
</dbReference>
<keyword evidence="3" id="KW-1185">Reference proteome</keyword>
<dbReference type="KEGG" id="kphy:AOZ06_42035"/>
<feature type="transmembrane region" description="Helical" evidence="1">
    <location>
        <begin position="68"/>
        <end position="88"/>
    </location>
</feature>